<dbReference type="SUPFAM" id="SSF48452">
    <property type="entry name" value="TPR-like"/>
    <property type="match status" value="1"/>
</dbReference>
<sequence>MHCGTVKTGHGLPAIWLTAALILALLAMGGPRAWAQDVPVQLAAKAQAFYEQRADMDVAARAVEAYREILAYTPEDLDASLKQCELLVWIGAQEQDAKAEPYYREMIAVAQRARQAHPQDPGPVYWLGVGQGMMATVAPISQALSLVKEARGNMRLLLTMDPSYCHGGADRVLGRIYSKLPFFIGGDNDKAEEHYKSAIDRGPHYWLNHLYLAELYHHEGRDAKAKQLLQQVAAGPTINGLEPECRLWQNVARKYLVGEVSSE</sequence>
<dbReference type="Pfam" id="PF16811">
    <property type="entry name" value="TAtT"/>
    <property type="match status" value="1"/>
</dbReference>
<reference evidence="2" key="1">
    <citation type="journal article" date="2023" name="Arch. Microbiol.">
        <title>Desulfoferula mesophilus gen. nov. sp. nov., a mesophilic sulfate-reducing bacterium isolated from a brackish lake sediment.</title>
        <authorList>
            <person name="Watanabe T."/>
            <person name="Yabe T."/>
            <person name="Tsuji J.M."/>
            <person name="Fukui M."/>
        </authorList>
    </citation>
    <scope>NUCLEOTIDE SEQUENCE [LARGE SCALE GENOMIC DNA]</scope>
    <source>
        <strain evidence="2">12FAK</strain>
    </source>
</reference>
<dbReference type="EMBL" id="AP028679">
    <property type="protein sequence ID" value="BEQ16468.1"/>
    <property type="molecule type" value="Genomic_DNA"/>
</dbReference>
<evidence type="ECO:0008006" key="3">
    <source>
        <dbReference type="Google" id="ProtNLM"/>
    </source>
</evidence>
<dbReference type="Gene3D" id="1.25.40.10">
    <property type="entry name" value="Tetratricopeptide repeat domain"/>
    <property type="match status" value="2"/>
</dbReference>
<accession>A0AAU9F2B9</accession>
<protein>
    <recommendedName>
        <fullName evidence="3">Tetratricopeptide repeat protein</fullName>
    </recommendedName>
</protein>
<organism evidence="1 2">
    <name type="scientific">Desulfoferula mesophila</name>
    <dbReference type="NCBI Taxonomy" id="3058419"/>
    <lineage>
        <taxon>Bacteria</taxon>
        <taxon>Pseudomonadati</taxon>
        <taxon>Thermodesulfobacteriota</taxon>
        <taxon>Desulfarculia</taxon>
        <taxon>Desulfarculales</taxon>
        <taxon>Desulfarculaceae</taxon>
        <taxon>Desulfoferula</taxon>
    </lineage>
</organism>
<dbReference type="InterPro" id="IPR011990">
    <property type="entry name" value="TPR-like_helical_dom_sf"/>
</dbReference>
<dbReference type="KEGG" id="dmp:FAK_35340"/>
<dbReference type="InterPro" id="IPR031823">
    <property type="entry name" value="TatT"/>
</dbReference>
<evidence type="ECO:0000313" key="2">
    <source>
        <dbReference type="Proteomes" id="UP001366166"/>
    </source>
</evidence>
<dbReference type="Proteomes" id="UP001366166">
    <property type="component" value="Chromosome"/>
</dbReference>
<dbReference type="AlphaFoldDB" id="A0AAU9F2B9"/>
<gene>
    <name evidence="1" type="ORF">FAK_35340</name>
</gene>
<evidence type="ECO:0000313" key="1">
    <source>
        <dbReference type="EMBL" id="BEQ16468.1"/>
    </source>
</evidence>
<name>A0AAU9F2B9_9BACT</name>
<keyword evidence="2" id="KW-1185">Reference proteome</keyword>
<proteinExistence type="predicted"/>